<accession>A0ACD4P1G0</accession>
<reference evidence="1" key="1">
    <citation type="journal article" date="2024" name="Int. J. Syst. Evol. Microbiol.">
        <title>Pseudomonas fortuita sp. nov., isolated from the endosphere of a wild yam.</title>
        <authorList>
            <person name="Carlier A."/>
            <person name="Beaumel M."/>
            <person name="Moreau S."/>
            <person name="Acar T."/>
            <person name="Sana T.G."/>
            <person name="Cnockaert M."/>
            <person name="Vandamme P."/>
        </authorList>
    </citation>
    <scope>NUCLEOTIDE SEQUENCE</scope>
    <source>
        <strain evidence="1">GMI12077</strain>
    </source>
</reference>
<protein>
    <submittedName>
        <fullName evidence="1">Uncharacterized protein</fullName>
    </submittedName>
</protein>
<dbReference type="EMBL" id="CP114035">
    <property type="protein sequence ID" value="WAP61856.1"/>
    <property type="molecule type" value="Genomic_DNA"/>
</dbReference>
<proteinExistence type="predicted"/>
<evidence type="ECO:0000313" key="1">
    <source>
        <dbReference type="EMBL" id="WAP61856.1"/>
    </source>
</evidence>
<name>A0ACD4P1G0_9PSED</name>
<keyword evidence="2" id="KW-1185">Reference proteome</keyword>
<evidence type="ECO:0000313" key="2">
    <source>
        <dbReference type="Proteomes" id="UP001163982"/>
    </source>
</evidence>
<sequence>MNAHTITWLTSLRDEAQRPETSMARCIEIFKVIAQHGLSR</sequence>
<dbReference type="Proteomes" id="UP001163982">
    <property type="component" value="Chromosome"/>
</dbReference>
<organism evidence="1 2">
    <name type="scientific">Pseudomonas fortuita</name>
    <dbReference type="NCBI Taxonomy" id="3233375"/>
    <lineage>
        <taxon>Bacteria</taxon>
        <taxon>Pseudomonadati</taxon>
        <taxon>Pseudomonadota</taxon>
        <taxon>Gammaproteobacteria</taxon>
        <taxon>Pseudomonadales</taxon>
        <taxon>Pseudomonadaceae</taxon>
        <taxon>Pseudomonas</taxon>
    </lineage>
</organism>
<gene>
    <name evidence="1" type="ORF">OZ911_18230</name>
</gene>